<dbReference type="Pfam" id="PF09972">
    <property type="entry name" value="DUF2207"/>
    <property type="match status" value="1"/>
</dbReference>
<feature type="compositionally biased region" description="Gly residues" evidence="1">
    <location>
        <begin position="627"/>
        <end position="649"/>
    </location>
</feature>
<dbReference type="Proteomes" id="UP000483035">
    <property type="component" value="Unassembled WGS sequence"/>
</dbReference>
<comment type="caution">
    <text evidence="6">The sequence shown here is derived from an EMBL/GenBank/DDBJ whole genome shotgun (WGS) entry which is preliminary data.</text>
</comment>
<gene>
    <name evidence="6" type="ORF">GR212_00625</name>
</gene>
<evidence type="ECO:0000259" key="5">
    <source>
        <dbReference type="Pfam" id="PF20990"/>
    </source>
</evidence>
<reference evidence="6 7" key="1">
    <citation type="submission" date="2019-12" db="EMBL/GenBank/DDBJ databases">
        <title>Rhizobium genotypes associated with high levels of biological nitrogen fixation by grain legumes in a temperate-maritime cropping system.</title>
        <authorList>
            <person name="Maluk M."/>
            <person name="Francesc Ferrando Molina F."/>
            <person name="Lopez Del Egido L."/>
            <person name="Lafos M."/>
            <person name="Langarica-Fuentes A."/>
            <person name="Gebre Yohannes G."/>
            <person name="Young M.W."/>
            <person name="Martin P."/>
            <person name="Gantlett R."/>
            <person name="Kenicer G."/>
            <person name="Hawes C."/>
            <person name="Begg G.S."/>
            <person name="Quilliam R.S."/>
            <person name="Squire G.R."/>
            <person name="Poole P.S."/>
            <person name="Young P.W."/>
            <person name="Iannetta P.M."/>
            <person name="James E.K."/>
        </authorList>
    </citation>
    <scope>NUCLEOTIDE SEQUENCE [LARGE SCALE GENOMIC DNA]</scope>
    <source>
        <strain evidence="6 7">JHI1118</strain>
    </source>
</reference>
<keyword evidence="2" id="KW-1133">Transmembrane helix</keyword>
<dbReference type="Pfam" id="PF20990">
    <property type="entry name" value="DUF2207_C"/>
    <property type="match status" value="1"/>
</dbReference>
<feature type="transmembrane region" description="Helical" evidence="2">
    <location>
        <begin position="412"/>
        <end position="430"/>
    </location>
</feature>
<keyword evidence="2" id="KW-0812">Transmembrane</keyword>
<dbReference type="InterPro" id="IPR048389">
    <property type="entry name" value="YciQ-like_C"/>
</dbReference>
<feature type="transmembrane region" description="Helical" evidence="2">
    <location>
        <begin position="480"/>
        <end position="502"/>
    </location>
</feature>
<feature type="compositionally biased region" description="Low complexity" evidence="1">
    <location>
        <begin position="615"/>
        <end position="626"/>
    </location>
</feature>
<evidence type="ECO:0000313" key="7">
    <source>
        <dbReference type="Proteomes" id="UP000483035"/>
    </source>
</evidence>
<feature type="region of interest" description="Disordered" evidence="1">
    <location>
        <begin position="615"/>
        <end position="649"/>
    </location>
</feature>
<dbReference type="AlphaFoldDB" id="A0A6L9TXW7"/>
<feature type="chain" id="PRO_5027006824" evidence="3">
    <location>
        <begin position="23"/>
        <end position="649"/>
    </location>
</feature>
<proteinExistence type="predicted"/>
<feature type="domain" description="DUF2207" evidence="4">
    <location>
        <begin position="26"/>
        <end position="212"/>
    </location>
</feature>
<protein>
    <submittedName>
        <fullName evidence="6">DUF2207 domain-containing protein</fullName>
    </submittedName>
</protein>
<evidence type="ECO:0000259" key="4">
    <source>
        <dbReference type="Pfam" id="PF09972"/>
    </source>
</evidence>
<evidence type="ECO:0000313" key="6">
    <source>
        <dbReference type="EMBL" id="NEI68059.1"/>
    </source>
</evidence>
<sequence>MTRLSGLLLALFLLLCATAAPAAELITGFDQTIALHRDGSMRVVETIAVNAEGRAIRRGIFRDFPLTFTDANGRAAEVDFKVVSVERDGQPEDWHSGRIEGGERIYIGKADQSLNPGPHTFRLTYDTDRQIRYFDDHDELYWNVTGNGWQFQILRARATVTLPDGVAPVELAYFTGPLGANGKNASASAQGNTATFVTTQPLAMAEGMTIAIKLPKGSIEPPGIGRQWSWFLRDHLDTSIAIGGVIVLFAYYMRSWVRVGRDPPPGVMVPRWDPPDGISPALVNYIDNKGFASSGWTALSATAIDLAVRGYVVLDDLKEKVVIRPTGKAAGSNLGGGEKVLMQAVGPFSPLVIDRENGEAVQQLGSKFRSAIERHHRDEYYKANSLYVIVGVLLSVLILASIVLFGRLHENALPLIVVPGFLSVFVTIFASSIGRRFRKHNASLAQRVLSVLIFAFFGFVFVSIAVSGFAAAVVPLWEAGLLPLLAGIVGIFALNVVFYFLMGAPTPLGRKMMDGIAGLRQYLTLAERDRMNMQGAPQMSPQHFEKLLPYAVALGVEKPWSSAFETWLATAAGATAAAAYAPVWYSGNFNPGNIGGTIGDFSSSMASTIASTIPAPVSSSSSAFSGSSGGGGGGGFSGGGGGGGGGGGW</sequence>
<feature type="transmembrane region" description="Helical" evidence="2">
    <location>
        <begin position="451"/>
        <end position="474"/>
    </location>
</feature>
<keyword evidence="2" id="KW-0472">Membrane</keyword>
<evidence type="ECO:0000256" key="2">
    <source>
        <dbReference type="SAM" id="Phobius"/>
    </source>
</evidence>
<name>A0A6L9TXW7_9HYPH</name>
<feature type="transmembrane region" description="Helical" evidence="2">
    <location>
        <begin position="236"/>
        <end position="253"/>
    </location>
</feature>
<feature type="transmembrane region" description="Helical" evidence="2">
    <location>
        <begin position="386"/>
        <end position="406"/>
    </location>
</feature>
<keyword evidence="3" id="KW-0732">Signal</keyword>
<dbReference type="EMBL" id="WUEY01000001">
    <property type="protein sequence ID" value="NEI68059.1"/>
    <property type="molecule type" value="Genomic_DNA"/>
</dbReference>
<evidence type="ECO:0000256" key="1">
    <source>
        <dbReference type="SAM" id="MobiDB-lite"/>
    </source>
</evidence>
<organism evidence="6 7">
    <name type="scientific">Rhizobium lusitanum</name>
    <dbReference type="NCBI Taxonomy" id="293958"/>
    <lineage>
        <taxon>Bacteria</taxon>
        <taxon>Pseudomonadati</taxon>
        <taxon>Pseudomonadota</taxon>
        <taxon>Alphaproteobacteria</taxon>
        <taxon>Hyphomicrobiales</taxon>
        <taxon>Rhizobiaceae</taxon>
        <taxon>Rhizobium/Agrobacterium group</taxon>
        <taxon>Rhizobium</taxon>
    </lineage>
</organism>
<evidence type="ECO:0000256" key="3">
    <source>
        <dbReference type="SAM" id="SignalP"/>
    </source>
</evidence>
<dbReference type="InterPro" id="IPR018702">
    <property type="entry name" value="DUF2207"/>
</dbReference>
<accession>A0A6L9TXW7</accession>
<feature type="domain" description="Predicted membrane protein YciQ-like C-terminal" evidence="5">
    <location>
        <begin position="438"/>
        <end position="564"/>
    </location>
</feature>
<feature type="signal peptide" evidence="3">
    <location>
        <begin position="1"/>
        <end position="22"/>
    </location>
</feature>